<dbReference type="RefSeq" id="WP_123140445.1">
    <property type="nucleotide sequence ID" value="NZ_JAKEDQ010000008.1"/>
</dbReference>
<dbReference type="NCBIfam" id="NF046101">
    <property type="entry name" value="PA3496_fam"/>
    <property type="match status" value="1"/>
</dbReference>
<comment type="caution">
    <text evidence="2">The sequence shown here is derived from an EMBL/GenBank/DDBJ whole genome shotgun (WGS) entry which is preliminary data.</text>
</comment>
<dbReference type="Proteomes" id="UP000295247">
    <property type="component" value="Unassembled WGS sequence"/>
</dbReference>
<feature type="region of interest" description="Disordered" evidence="1">
    <location>
        <begin position="1"/>
        <end position="23"/>
    </location>
</feature>
<evidence type="ECO:0000256" key="1">
    <source>
        <dbReference type="SAM" id="MobiDB-lite"/>
    </source>
</evidence>
<evidence type="ECO:0000313" key="2">
    <source>
        <dbReference type="EMBL" id="TCW34742.1"/>
    </source>
</evidence>
<accession>A0A4R4A7B4</accession>
<name>A0A4R4A7B4_MARGR</name>
<proteinExistence type="predicted"/>
<dbReference type="EMBL" id="SMDC01000009">
    <property type="protein sequence ID" value="TCW34742.1"/>
    <property type="molecule type" value="Genomic_DNA"/>
</dbReference>
<reference evidence="2 3" key="1">
    <citation type="submission" date="2019-03" db="EMBL/GenBank/DDBJ databases">
        <title>Genomic Encyclopedia of Type Strains, Phase IV (KMG-IV): sequencing the most valuable type-strain genomes for metagenomic binning, comparative biology and taxonomic classification.</title>
        <authorList>
            <person name="Goeker M."/>
        </authorList>
    </citation>
    <scope>NUCLEOTIDE SEQUENCE [LARGE SCALE GENOMIC DNA]</scope>
    <source>
        <strain evidence="2 3">DSM 203</strain>
    </source>
</reference>
<evidence type="ECO:0000313" key="3">
    <source>
        <dbReference type="Proteomes" id="UP000295247"/>
    </source>
</evidence>
<sequence length="60" mass="6991">MLETDGGYGDEVLDRAPHLMNQNEDAYGGDVLAARRRIEQMRELKRLRDLLEDPDFDEQI</sequence>
<dbReference type="AlphaFoldDB" id="A0A4R4A7B4"/>
<organism evidence="2 3">
    <name type="scientific">Marichromatium gracile</name>
    <name type="common">Chromatium gracile</name>
    <dbReference type="NCBI Taxonomy" id="1048"/>
    <lineage>
        <taxon>Bacteria</taxon>
        <taxon>Pseudomonadati</taxon>
        <taxon>Pseudomonadota</taxon>
        <taxon>Gammaproteobacteria</taxon>
        <taxon>Chromatiales</taxon>
        <taxon>Chromatiaceae</taxon>
        <taxon>Marichromatium</taxon>
    </lineage>
</organism>
<protein>
    <submittedName>
        <fullName evidence="2">Uncharacterized protein</fullName>
    </submittedName>
</protein>
<dbReference type="InterPro" id="IPR058059">
    <property type="entry name" value="PA3496-like"/>
</dbReference>
<gene>
    <name evidence="2" type="ORF">EDC29_109104</name>
</gene>